<protein>
    <recommendedName>
        <fullName evidence="1">VOC domain-containing protein</fullName>
    </recommendedName>
</protein>
<dbReference type="EMBL" id="UINC01027881">
    <property type="protein sequence ID" value="SVB07895.1"/>
    <property type="molecule type" value="Genomic_DNA"/>
</dbReference>
<dbReference type="CDD" id="cd06587">
    <property type="entry name" value="VOC"/>
    <property type="match status" value="1"/>
</dbReference>
<organism evidence="2">
    <name type="scientific">marine metagenome</name>
    <dbReference type="NCBI Taxonomy" id="408172"/>
    <lineage>
        <taxon>unclassified sequences</taxon>
        <taxon>metagenomes</taxon>
        <taxon>ecological metagenomes</taxon>
    </lineage>
</organism>
<dbReference type="InterPro" id="IPR037523">
    <property type="entry name" value="VOC_core"/>
</dbReference>
<evidence type="ECO:0000313" key="2">
    <source>
        <dbReference type="EMBL" id="SVB07895.1"/>
    </source>
</evidence>
<dbReference type="PROSITE" id="PS51819">
    <property type="entry name" value="VOC"/>
    <property type="match status" value="1"/>
</dbReference>
<feature type="domain" description="VOC" evidence="1">
    <location>
        <begin position="93"/>
        <end position="211"/>
    </location>
</feature>
<gene>
    <name evidence="2" type="ORF">METZ01_LOCUS160749</name>
</gene>
<sequence>SEPKSVAIALITDQLDEWFDYIEKQDVEIKAPYNPKEGRPHHGFVAIDPEGYFLEFERFNIHEENEKLSPVLDKSPTIYPPNDQNTTVPPGLGFKATVVWFYYKDMEGIQRFYEDVMGFDLIVDQGWAKIYPISPSGYFGLVDEQRGMHNFAEQKAVTMSFWTDRLDDWYAYASTHEAIKMRSRKIEDGSPEYRAFVGYDPEGYYIEWDVFNDVPDNEELLKILKEQ</sequence>
<evidence type="ECO:0000259" key="1">
    <source>
        <dbReference type="PROSITE" id="PS51819"/>
    </source>
</evidence>
<accession>A0A382B2A3</accession>
<dbReference type="AlphaFoldDB" id="A0A382B2A3"/>
<dbReference type="InterPro" id="IPR029068">
    <property type="entry name" value="Glyas_Bleomycin-R_OHBP_Dase"/>
</dbReference>
<reference evidence="2" key="1">
    <citation type="submission" date="2018-05" db="EMBL/GenBank/DDBJ databases">
        <authorList>
            <person name="Lanie J.A."/>
            <person name="Ng W.-L."/>
            <person name="Kazmierczak K.M."/>
            <person name="Andrzejewski T.M."/>
            <person name="Davidsen T.M."/>
            <person name="Wayne K.J."/>
            <person name="Tettelin H."/>
            <person name="Glass J.I."/>
            <person name="Rusch D."/>
            <person name="Podicherti R."/>
            <person name="Tsui H.-C.T."/>
            <person name="Winkler M.E."/>
        </authorList>
    </citation>
    <scope>NUCLEOTIDE SEQUENCE</scope>
</reference>
<name>A0A382B2A3_9ZZZZ</name>
<dbReference type="Gene3D" id="3.10.180.10">
    <property type="entry name" value="2,3-Dihydroxybiphenyl 1,2-Dioxygenase, domain 1"/>
    <property type="match status" value="1"/>
</dbReference>
<feature type="non-terminal residue" evidence="2">
    <location>
        <position position="1"/>
    </location>
</feature>
<proteinExistence type="predicted"/>
<dbReference type="SUPFAM" id="SSF54593">
    <property type="entry name" value="Glyoxalase/Bleomycin resistance protein/Dihydroxybiphenyl dioxygenase"/>
    <property type="match status" value="2"/>
</dbReference>